<feature type="region of interest" description="Disordered" evidence="2">
    <location>
        <begin position="1"/>
        <end position="50"/>
    </location>
</feature>
<evidence type="ECO:0000259" key="3">
    <source>
        <dbReference type="Pfam" id="PF13581"/>
    </source>
</evidence>
<dbReference type="Gene3D" id="3.30.565.10">
    <property type="entry name" value="Histidine kinase-like ATPase, C-terminal domain"/>
    <property type="match status" value="1"/>
</dbReference>
<dbReference type="EMBL" id="JAGSXH010000039">
    <property type="protein sequence ID" value="MBS2963988.1"/>
    <property type="molecule type" value="Genomic_DNA"/>
</dbReference>
<dbReference type="Pfam" id="PF13581">
    <property type="entry name" value="HATPase_c_2"/>
    <property type="match status" value="1"/>
</dbReference>
<dbReference type="InterPro" id="IPR036890">
    <property type="entry name" value="HATPase_C_sf"/>
</dbReference>
<organism evidence="4 5">
    <name type="scientific">Actinocrinis puniceicyclus</name>
    <dbReference type="NCBI Taxonomy" id="977794"/>
    <lineage>
        <taxon>Bacteria</taxon>
        <taxon>Bacillati</taxon>
        <taxon>Actinomycetota</taxon>
        <taxon>Actinomycetes</taxon>
        <taxon>Catenulisporales</taxon>
        <taxon>Actinospicaceae</taxon>
        <taxon>Actinocrinis</taxon>
    </lineage>
</organism>
<dbReference type="RefSeq" id="WP_211468201.1">
    <property type="nucleotide sequence ID" value="NZ_JAGSXH010000039.1"/>
</dbReference>
<dbReference type="GO" id="GO:0004674">
    <property type="term" value="F:protein serine/threonine kinase activity"/>
    <property type="evidence" value="ECO:0007669"/>
    <property type="project" value="UniProtKB-KW"/>
</dbReference>
<reference evidence="4" key="1">
    <citation type="submission" date="2021-04" db="EMBL/GenBank/DDBJ databases">
        <title>Genome based classification of Actinospica acidithermotolerans sp. nov., an actinobacterium isolated from an Indonesian hot spring.</title>
        <authorList>
            <person name="Kusuma A.B."/>
            <person name="Putra K.E."/>
            <person name="Nafisah S."/>
            <person name="Loh J."/>
            <person name="Nouioui I."/>
            <person name="Goodfellow M."/>
        </authorList>
    </citation>
    <scope>NUCLEOTIDE SEQUENCE</scope>
    <source>
        <strain evidence="4">DSM 45618</strain>
    </source>
</reference>
<keyword evidence="1" id="KW-0418">Kinase</keyword>
<name>A0A8J7WKI7_9ACTN</name>
<keyword evidence="1" id="KW-0808">Transferase</keyword>
<dbReference type="InterPro" id="IPR050267">
    <property type="entry name" value="Anti-sigma-factor_SerPK"/>
</dbReference>
<dbReference type="PANTHER" id="PTHR35526:SF3">
    <property type="entry name" value="ANTI-SIGMA-F FACTOR RSBW"/>
    <property type="match status" value="1"/>
</dbReference>
<keyword evidence="4" id="KW-0547">Nucleotide-binding</keyword>
<dbReference type="Proteomes" id="UP000677913">
    <property type="component" value="Unassembled WGS sequence"/>
</dbReference>
<accession>A0A8J7WKI7</accession>
<keyword evidence="4" id="KW-0067">ATP-binding</keyword>
<feature type="compositionally biased region" description="Basic and acidic residues" evidence="2">
    <location>
        <begin position="32"/>
        <end position="45"/>
    </location>
</feature>
<evidence type="ECO:0000256" key="1">
    <source>
        <dbReference type="ARBA" id="ARBA00022527"/>
    </source>
</evidence>
<keyword evidence="5" id="KW-1185">Reference proteome</keyword>
<keyword evidence="1" id="KW-0723">Serine/threonine-protein kinase</keyword>
<comment type="caution">
    <text evidence="4">The sequence shown here is derived from an EMBL/GenBank/DDBJ whole genome shotgun (WGS) entry which is preliminary data.</text>
</comment>
<dbReference type="SUPFAM" id="SSF55874">
    <property type="entry name" value="ATPase domain of HSP90 chaperone/DNA topoisomerase II/histidine kinase"/>
    <property type="match status" value="1"/>
</dbReference>
<evidence type="ECO:0000313" key="4">
    <source>
        <dbReference type="EMBL" id="MBS2963988.1"/>
    </source>
</evidence>
<gene>
    <name evidence="4" type="ORF">KGA66_13105</name>
</gene>
<feature type="domain" description="Histidine kinase/HSP90-like ATPase" evidence="3">
    <location>
        <begin position="73"/>
        <end position="183"/>
    </location>
</feature>
<evidence type="ECO:0000313" key="5">
    <source>
        <dbReference type="Proteomes" id="UP000677913"/>
    </source>
</evidence>
<dbReference type="CDD" id="cd16936">
    <property type="entry name" value="HATPase_RsbW-like"/>
    <property type="match status" value="1"/>
</dbReference>
<dbReference type="InterPro" id="IPR003594">
    <property type="entry name" value="HATPase_dom"/>
</dbReference>
<proteinExistence type="predicted"/>
<dbReference type="PANTHER" id="PTHR35526">
    <property type="entry name" value="ANTI-SIGMA-F FACTOR RSBW-RELATED"/>
    <property type="match status" value="1"/>
</dbReference>
<evidence type="ECO:0000256" key="2">
    <source>
        <dbReference type="SAM" id="MobiDB-lite"/>
    </source>
</evidence>
<sequence>MKSAAAETGHHPWIPELPGQEPPQPPAVAPDEGGRSRGAESREESESPDSAALSAPWCAFAALAPAASARWQFPAQPVHARMARIWLEAWIADRGLDEEACYCAAVAFSELVTNAVLHGVGPVTVAVAIAPGRIECEVSDAARDLPVVCQAGDDDEHHRGLSLVDALTAQWRVRQHPDGGKVVAFVIEV</sequence>
<dbReference type="AlphaFoldDB" id="A0A8J7WKI7"/>
<dbReference type="GO" id="GO:0005524">
    <property type="term" value="F:ATP binding"/>
    <property type="evidence" value="ECO:0007669"/>
    <property type="project" value="UniProtKB-KW"/>
</dbReference>
<protein>
    <submittedName>
        <fullName evidence="4">ATP-binding protein</fullName>
    </submittedName>
</protein>